<sequence>MLKDFSSIHGLSRNILMSSSFFYMSIEEDGNNHAIVESARRYAEEKLEQAYIVNKPLGDNKYSYEFSAGFVLLVPKHKMLFISFGTDEESFEEFREDFLEDLSAVADKYRYKSIIGRPRTWSDLYSNVTVDPENFNLSEILDDNIIPSDDRQKKCELLISLITGSINDIDRVKEKVPDNLLDKVKQKILLFDGEQTRFVYQKNIKPVVRIQGLSGTGKTELLLHKLKEIYTASESTRIFFTCHNKILADSLKKRIPDFFNFMKVEQQIEWSERLWCDNAWGSGGDYNSGAYRYICHFYGLTFHRYSPSMSFDSACKKALEELAAQGEQTKAALDYMLIDESQDFPESFFELCQKVTSNTVYIAGDIFQNIFSEVAVDIKPDFLLSKCYRTDPRTLMFAHSLGMGLFEKEKLQWLADEEWQSCGYIVEKDRTNTLYRLSREPLRRFEDVDSNEFTSTEVVLTGGDDAKDGSDTACTIINIISEIKKANPTATVEDIGVIFLNANKRSF</sequence>
<reference evidence="1 2" key="1">
    <citation type="submission" date="2017-05" db="EMBL/GenBank/DDBJ databases">
        <title>Comparative genomic of Pseudomonas savastanoi pathovars.</title>
        <authorList>
            <person name="Pintado A."/>
            <person name="Moreno-Perez A."/>
            <person name="Caballo-Ponce E."/>
            <person name="Murillo J."/>
            <person name="Bardaji L."/>
            <person name="Cerboneschi M."/>
            <person name="Rodriguez-Palenzuela P."/>
            <person name="Ramos C."/>
            <person name="Tegli S."/>
        </authorList>
    </citation>
    <scope>NUCLEOTIDE SEQUENCE [LARGE SCALE GENOMIC DNA]</scope>
    <source>
        <strain evidence="1 2">ESC 23</strain>
    </source>
</reference>
<dbReference type="EMBL" id="NIAY01000147">
    <property type="protein sequence ID" value="PAB26599.1"/>
    <property type="molecule type" value="Genomic_DNA"/>
</dbReference>
<keyword evidence="1" id="KW-0378">Hydrolase</keyword>
<keyword evidence="1" id="KW-0067">ATP-binding</keyword>
<proteinExistence type="predicted"/>
<dbReference type="AlphaFoldDB" id="A0AB73Q166"/>
<keyword evidence="1" id="KW-0547">Nucleotide-binding</keyword>
<protein>
    <submittedName>
        <fullName evidence="1">DNA helicase</fullName>
    </submittedName>
</protein>
<name>A0AB73Q166_PSESS</name>
<organism evidence="1 2">
    <name type="scientific">Pseudomonas savastanoi pv. nerii</name>
    <dbReference type="NCBI Taxonomy" id="360921"/>
    <lineage>
        <taxon>Bacteria</taxon>
        <taxon>Pseudomonadati</taxon>
        <taxon>Pseudomonadota</taxon>
        <taxon>Gammaproteobacteria</taxon>
        <taxon>Pseudomonadales</taxon>
        <taxon>Pseudomonadaceae</taxon>
        <taxon>Pseudomonas</taxon>
    </lineage>
</organism>
<dbReference type="InterPro" id="IPR027417">
    <property type="entry name" value="P-loop_NTPase"/>
</dbReference>
<dbReference type="Pfam" id="PF13245">
    <property type="entry name" value="AAA_19"/>
    <property type="match status" value="1"/>
</dbReference>
<accession>A0AB73Q166</accession>
<evidence type="ECO:0000313" key="2">
    <source>
        <dbReference type="Proteomes" id="UP000216306"/>
    </source>
</evidence>
<dbReference type="Gene3D" id="3.40.50.300">
    <property type="entry name" value="P-loop containing nucleotide triphosphate hydrolases"/>
    <property type="match status" value="1"/>
</dbReference>
<dbReference type="SUPFAM" id="SSF52540">
    <property type="entry name" value="P-loop containing nucleoside triphosphate hydrolases"/>
    <property type="match status" value="1"/>
</dbReference>
<dbReference type="GO" id="GO:0004386">
    <property type="term" value="F:helicase activity"/>
    <property type="evidence" value="ECO:0007669"/>
    <property type="project" value="UniProtKB-KW"/>
</dbReference>
<dbReference type="Proteomes" id="UP000216306">
    <property type="component" value="Unassembled WGS sequence"/>
</dbReference>
<evidence type="ECO:0000313" key="1">
    <source>
        <dbReference type="EMBL" id="PAB26599.1"/>
    </source>
</evidence>
<gene>
    <name evidence="1" type="ORF">CC205_24705</name>
</gene>
<keyword evidence="1" id="KW-0347">Helicase</keyword>
<comment type="caution">
    <text evidence="1">The sequence shown here is derived from an EMBL/GenBank/DDBJ whole genome shotgun (WGS) entry which is preliminary data.</text>
</comment>